<gene>
    <name evidence="5" type="ORF">QQ020_11430</name>
</gene>
<dbReference type="SMART" id="SM00028">
    <property type="entry name" value="TPR"/>
    <property type="match status" value="3"/>
</dbReference>
<sequence>MPDKSIRKLAAIMFTDMIGYTALMQEDEKFAKSNRDRHRKVLNKAIGIHAGQTIQYYGDGTLSIFNSAIEAVKCAIEIQTSLQKEPKVPLRIGIHTGDIVYDGEGIYGDGVNIASRVESLSVAGSVMISGKVFDEIKNHREFKARTMGEFQLKNVRRPIEVFAITNEGICVPRREQMKGKVKEKIESIAVMPFVNVSTDPENEYFSDGITEELINALTKVEGLQVTSRTSSFSFKGKNQDVREIGQQLNVHSILEGSVRKAGKKVRISAQLVNAADGYHVWSKSYNRDLEDIFELQDEIARKIANNLRKKLTKAESHAPIVTPATDNIEAYNYYLKGLYHSNRWTPEDTQNAIRYFQKSIEEEPEFSLPYSSMASSYGLLGTTGTMSADEAFMRVKKLLKKALELDPGNADAYVGKAGSQFFYDWDWEGGWENLKKAMSINPNAPNVRIMNCLYYLVKGDFVNGLDEMLEAIKVDPLSTHTNRTLADVYYFAEEYDKAIEIYDKILALDPTFKPAQEFKGWAYLQKGDFNRAITIFKNLGKKTTHAIKPDTQLGYAYALAGDREEALKYLEALQKRAEKEESVSLSIDFATLYAGLEDLDNAFFYLEKCYREKLGALVFLKSSPIWKPLKEDPRFLELVKKIGL</sequence>
<dbReference type="InterPro" id="IPR051012">
    <property type="entry name" value="CellSynth/LPSAsmb/PSIAsmb"/>
</dbReference>
<organism evidence="5 6">
    <name type="scientific">Agaribacillus aureus</name>
    <dbReference type="NCBI Taxonomy" id="3051825"/>
    <lineage>
        <taxon>Bacteria</taxon>
        <taxon>Pseudomonadati</taxon>
        <taxon>Bacteroidota</taxon>
        <taxon>Cytophagia</taxon>
        <taxon>Cytophagales</taxon>
        <taxon>Splendidivirgaceae</taxon>
        <taxon>Agaribacillus</taxon>
    </lineage>
</organism>
<dbReference type="PANTHER" id="PTHR45586">
    <property type="entry name" value="TPR REPEAT-CONTAINING PROTEIN PA4667"/>
    <property type="match status" value="1"/>
</dbReference>
<keyword evidence="6" id="KW-1185">Reference proteome</keyword>
<evidence type="ECO:0000256" key="1">
    <source>
        <dbReference type="ARBA" id="ARBA00022737"/>
    </source>
</evidence>
<evidence type="ECO:0000313" key="6">
    <source>
        <dbReference type="Proteomes" id="UP001172083"/>
    </source>
</evidence>
<dbReference type="Pfam" id="PF13174">
    <property type="entry name" value="TPR_6"/>
    <property type="match status" value="1"/>
</dbReference>
<dbReference type="Gene3D" id="1.25.40.10">
    <property type="entry name" value="Tetratricopeptide repeat domain"/>
    <property type="match status" value="2"/>
</dbReference>
<dbReference type="SUPFAM" id="SSF55073">
    <property type="entry name" value="Nucleotide cyclase"/>
    <property type="match status" value="1"/>
</dbReference>
<dbReference type="InterPro" id="IPR029787">
    <property type="entry name" value="Nucleotide_cyclase"/>
</dbReference>
<dbReference type="Pfam" id="PF00211">
    <property type="entry name" value="Guanylate_cyc"/>
    <property type="match status" value="1"/>
</dbReference>
<accession>A0ABT8L4H8</accession>
<comment type="caution">
    <text evidence="5">The sequence shown here is derived from an EMBL/GenBank/DDBJ whole genome shotgun (WGS) entry which is preliminary data.</text>
</comment>
<dbReference type="CDD" id="cd07302">
    <property type="entry name" value="CHD"/>
    <property type="match status" value="1"/>
</dbReference>
<evidence type="ECO:0000256" key="3">
    <source>
        <dbReference type="PROSITE-ProRule" id="PRU00339"/>
    </source>
</evidence>
<dbReference type="Gene3D" id="3.40.50.10610">
    <property type="entry name" value="ABC-type transport auxiliary lipoprotein component"/>
    <property type="match status" value="1"/>
</dbReference>
<keyword evidence="2 3" id="KW-0802">TPR repeat</keyword>
<proteinExistence type="predicted"/>
<evidence type="ECO:0000259" key="4">
    <source>
        <dbReference type="PROSITE" id="PS50125"/>
    </source>
</evidence>
<keyword evidence="1" id="KW-0677">Repeat</keyword>
<dbReference type="PROSITE" id="PS50005">
    <property type="entry name" value="TPR"/>
    <property type="match status" value="1"/>
</dbReference>
<feature type="repeat" description="TPR" evidence="3">
    <location>
        <begin position="479"/>
        <end position="512"/>
    </location>
</feature>
<feature type="domain" description="Guanylate cyclase" evidence="4">
    <location>
        <begin position="11"/>
        <end position="118"/>
    </location>
</feature>
<dbReference type="PANTHER" id="PTHR45586:SF1">
    <property type="entry name" value="LIPOPOLYSACCHARIDE ASSEMBLY PROTEIN B"/>
    <property type="match status" value="1"/>
</dbReference>
<reference evidence="5" key="1">
    <citation type="submission" date="2023-06" db="EMBL/GenBank/DDBJ databases">
        <title>Genomic of Agaribacillus aureum.</title>
        <authorList>
            <person name="Wang G."/>
        </authorList>
    </citation>
    <scope>NUCLEOTIDE SEQUENCE</scope>
    <source>
        <strain evidence="5">BMA12</strain>
    </source>
</reference>
<dbReference type="Gene3D" id="3.30.70.1230">
    <property type="entry name" value="Nucleotide cyclase"/>
    <property type="match status" value="1"/>
</dbReference>
<dbReference type="SUPFAM" id="SSF48452">
    <property type="entry name" value="TPR-like"/>
    <property type="match status" value="1"/>
</dbReference>
<dbReference type="PROSITE" id="PS50125">
    <property type="entry name" value="GUANYLATE_CYCLASE_2"/>
    <property type="match status" value="1"/>
</dbReference>
<dbReference type="Pfam" id="PF13432">
    <property type="entry name" value="TPR_16"/>
    <property type="match status" value="1"/>
</dbReference>
<dbReference type="RefSeq" id="WP_346757981.1">
    <property type="nucleotide sequence ID" value="NZ_JAUJEB010000001.1"/>
</dbReference>
<dbReference type="InterPro" id="IPR019734">
    <property type="entry name" value="TPR_rpt"/>
</dbReference>
<dbReference type="EMBL" id="JAUJEB010000001">
    <property type="protein sequence ID" value="MDN5212664.1"/>
    <property type="molecule type" value="Genomic_DNA"/>
</dbReference>
<name>A0ABT8L4H8_9BACT</name>
<evidence type="ECO:0000313" key="5">
    <source>
        <dbReference type="EMBL" id="MDN5212664.1"/>
    </source>
</evidence>
<dbReference type="Proteomes" id="UP001172083">
    <property type="component" value="Unassembled WGS sequence"/>
</dbReference>
<dbReference type="InterPro" id="IPR011990">
    <property type="entry name" value="TPR-like_helical_dom_sf"/>
</dbReference>
<dbReference type="InterPro" id="IPR001054">
    <property type="entry name" value="A/G_cyclase"/>
</dbReference>
<protein>
    <submittedName>
        <fullName evidence="5">Adenylate/guanylate cyclase domain-containing protein</fullName>
    </submittedName>
</protein>
<evidence type="ECO:0000256" key="2">
    <source>
        <dbReference type="ARBA" id="ARBA00022803"/>
    </source>
</evidence>